<dbReference type="SUPFAM" id="SSF144232">
    <property type="entry name" value="HIT/MYND zinc finger-like"/>
    <property type="match status" value="1"/>
</dbReference>
<dbReference type="Pfam" id="PF01753">
    <property type="entry name" value="zf-MYND"/>
    <property type="match status" value="1"/>
</dbReference>
<evidence type="ECO:0000256" key="4">
    <source>
        <dbReference type="PROSITE-ProRule" id="PRU00134"/>
    </source>
</evidence>
<feature type="domain" description="MYND-type" evidence="6">
    <location>
        <begin position="597"/>
        <end position="637"/>
    </location>
</feature>
<evidence type="ECO:0000256" key="3">
    <source>
        <dbReference type="ARBA" id="ARBA00022833"/>
    </source>
</evidence>
<keyword evidence="1" id="KW-0479">Metal-binding</keyword>
<sequence length="1002" mass="108009">MSRAESFLRGGTPCTEVPDLVEVLSSAGTTYTHWRFVAYYPQLWLHDAIENRMTAPLYFLVFAACTGKSATSTCHSDLAAKGQPEEGPQAAKLDAVPPHEIDNDAWHLLCHTVLPNGAIPRETFQRSGIDSSAGGGSRESVTSGGGGVGALRTMLRAIPAGLHPACSLEWLSVADGQAYRRMGLVSEAVFEDTLTPAVAEVLSRYWSPRSDPIAGEAKSGLASAVAITHYVHNSQCTATIRLVCERTSAELRPVKSVTADPTVQPFVDRVVRAAVQWMSSPSSATRSFTTDASVPSLPAEGRSLLYSIVSKLPKCLYTSLFVEAEHAGAAHRAPLVDPETLTGMAKLRAERDAGIAQWKQRVGEYTSFTLPECPSSSTRAFQHVIVLQRPIVEKRPIDVDNRDPGPLAPQPIGAELHLLQDRGDVQYTLEQLGNPANIQFLYSDTLPDDGEVMVQLTPVEGTPFCDLEAYFQCVQEDAPVFHSAPASQCACSCCGVVVPRVCYRRPTGNVHKTNPLATAQAEVEVLSPTMEMIQAAVAALQFFGAHVEEIYKDAASSAADGSPSCTLAASPSLVPPSPGYVLKAPPVDLSLVPTKKCGWCGRRREALLRCGSCKTVLYCCKRHQGLDWKEGAHKVECKLWRHARELHERLVVRWAAGTPLTWRTQKSVGDSQEELVHKGNGWSFAATLVQFVQDVEARASRRGAQLAGGFSGDVWNIHIAGFEASCLDEFLRALGDQFCCCASGTHQYRVLLCSDMFSDAQRSAVWAVRRSPGPEQHRVWLTPSTGVLGDAWHCKGDNEAETRSSECMALIRCCCAKYHNVNRASDSSNAPGRVERPCAVLSFGPLNGEGCNYLSAALEVLAEQDVGVVPLRLVDSSYVGAVRTRDALMARISSSDACAAAIKSHASSLVRSAKQRESEELTDDAAQAYLLSAGQQKPFQIMFNDNGAAAQEVAAETPTAGDFDNASSAGSATVGEMQGARAGNAVPHYVNSYVFDVYPSDF</sequence>
<name>A0A0N0P7B7_LEPSE</name>
<dbReference type="InterPro" id="IPR002893">
    <property type="entry name" value="Znf_MYND"/>
</dbReference>
<evidence type="ECO:0000256" key="5">
    <source>
        <dbReference type="SAM" id="MobiDB-lite"/>
    </source>
</evidence>
<dbReference type="OrthoDB" id="5952526at2759"/>
<feature type="compositionally biased region" description="Gly residues" evidence="5">
    <location>
        <begin position="133"/>
        <end position="145"/>
    </location>
</feature>
<protein>
    <recommendedName>
        <fullName evidence="6">MYND-type domain-containing protein</fullName>
    </recommendedName>
</protein>
<evidence type="ECO:0000313" key="8">
    <source>
        <dbReference type="Proteomes" id="UP000038009"/>
    </source>
</evidence>
<dbReference type="AlphaFoldDB" id="A0A0N0P7B7"/>
<evidence type="ECO:0000313" key="7">
    <source>
        <dbReference type="EMBL" id="KPI88137.1"/>
    </source>
</evidence>
<keyword evidence="8" id="KW-1185">Reference proteome</keyword>
<dbReference type="Proteomes" id="UP000038009">
    <property type="component" value="Unassembled WGS sequence"/>
</dbReference>
<dbReference type="PROSITE" id="PS50865">
    <property type="entry name" value="ZF_MYND_2"/>
    <property type="match status" value="1"/>
</dbReference>
<comment type="caution">
    <text evidence="7">The sequence shown here is derived from an EMBL/GenBank/DDBJ whole genome shotgun (WGS) entry which is preliminary data.</text>
</comment>
<dbReference type="PROSITE" id="PS01360">
    <property type="entry name" value="ZF_MYND_1"/>
    <property type="match status" value="1"/>
</dbReference>
<dbReference type="VEuPathDB" id="TriTrypDB:Lsey_0060_0120"/>
<feature type="region of interest" description="Disordered" evidence="5">
    <location>
        <begin position="126"/>
        <end position="145"/>
    </location>
</feature>
<evidence type="ECO:0000256" key="1">
    <source>
        <dbReference type="ARBA" id="ARBA00022723"/>
    </source>
</evidence>
<dbReference type="EMBL" id="LJSK01000060">
    <property type="protein sequence ID" value="KPI88137.1"/>
    <property type="molecule type" value="Genomic_DNA"/>
</dbReference>
<dbReference type="GO" id="GO:0008270">
    <property type="term" value="F:zinc ion binding"/>
    <property type="evidence" value="ECO:0007669"/>
    <property type="project" value="UniProtKB-KW"/>
</dbReference>
<organism evidence="7 8">
    <name type="scientific">Leptomonas seymouri</name>
    <dbReference type="NCBI Taxonomy" id="5684"/>
    <lineage>
        <taxon>Eukaryota</taxon>
        <taxon>Discoba</taxon>
        <taxon>Euglenozoa</taxon>
        <taxon>Kinetoplastea</taxon>
        <taxon>Metakinetoplastina</taxon>
        <taxon>Trypanosomatida</taxon>
        <taxon>Trypanosomatidae</taxon>
        <taxon>Leishmaniinae</taxon>
        <taxon>Leptomonas</taxon>
    </lineage>
</organism>
<reference evidence="7 8" key="1">
    <citation type="journal article" date="2015" name="PLoS Pathog.">
        <title>Leptomonas seymouri: Adaptations to the Dixenous Life Cycle Analyzed by Genome Sequencing, Transcriptome Profiling and Co-infection with Leishmania donovani.</title>
        <authorList>
            <person name="Kraeva N."/>
            <person name="Butenko A."/>
            <person name="Hlavacova J."/>
            <person name="Kostygov A."/>
            <person name="Myskova J."/>
            <person name="Grybchuk D."/>
            <person name="Lestinova T."/>
            <person name="Votypka J."/>
            <person name="Volf P."/>
            <person name="Opperdoes F."/>
            <person name="Flegontov P."/>
            <person name="Lukes J."/>
            <person name="Yurchenko V."/>
        </authorList>
    </citation>
    <scope>NUCLEOTIDE SEQUENCE [LARGE SCALE GENOMIC DNA]</scope>
    <source>
        <strain evidence="7 8">ATCC 30220</strain>
    </source>
</reference>
<accession>A0A0N0P7B7</accession>
<keyword evidence="3" id="KW-0862">Zinc</keyword>
<evidence type="ECO:0000256" key="2">
    <source>
        <dbReference type="ARBA" id="ARBA00022771"/>
    </source>
</evidence>
<dbReference type="OMA" id="KCGWCGR"/>
<proteinExistence type="predicted"/>
<gene>
    <name evidence="7" type="ORF">ABL78_2770</name>
</gene>
<evidence type="ECO:0000259" key="6">
    <source>
        <dbReference type="PROSITE" id="PS50865"/>
    </source>
</evidence>
<dbReference type="Gene3D" id="6.10.140.2220">
    <property type="match status" value="1"/>
</dbReference>
<keyword evidence="2 4" id="KW-0863">Zinc-finger</keyword>